<reference evidence="1 2" key="2">
    <citation type="journal article" date="2010" name="Nucleic Acids Res.">
        <title>BeetleBase in 2010: revisions to provide comprehensive genomic information for Tribolium castaneum.</title>
        <authorList>
            <person name="Kim H.S."/>
            <person name="Murphy T."/>
            <person name="Xia J."/>
            <person name="Caragea D."/>
            <person name="Park Y."/>
            <person name="Beeman R.W."/>
            <person name="Lorenzen M.D."/>
            <person name="Butcher S."/>
            <person name="Manak J.R."/>
            <person name="Brown S.J."/>
        </authorList>
    </citation>
    <scope>GENOME REANNOTATION</scope>
    <source>
        <strain evidence="1 2">Georgia GA2</strain>
    </source>
</reference>
<name>D2A4E0_TRICA</name>
<dbReference type="InterPro" id="IPR013083">
    <property type="entry name" value="Znf_RING/FYVE/PHD"/>
</dbReference>
<keyword evidence="2" id="KW-1185">Reference proteome</keyword>
<sequence>MEQPHYFSTLVKKFYEIGVTDFDQLKNESVVQTATRYYASTPAKANLSMSFTPLNVDPILSIKCSPVDDVPLSEDTPYFELNKTHEDIEVPLGLSDLSFVKADEKRRLLPLGTKNVERILHTPVSWRKYDCCNFLEGKFAITKVVWKLIFEDDSIRSANMEHLTVAGNYQQIKSESVINIKIFSNEQLLVLQNSIDFNLYFDATGSVVRNQSDPKSTVYYYAGVVFTKNHRVCPVLEMVSSEHATNNIQDLFVRFINFCKESSMSKIPFETVVTDFSVASIQAFVNFVKQYNTKKRNLSTFKMILEDGWRMSAMMSKYTLDPLCSTANGLMVYWILTQLVSKQSKPLDNSRSFDHEKFIKEIQTLLIHFSDDMTNNCLICGKIELDHTVNWIRCNSCGRWFHTHHDDINTSQNLDSSKATFACFLCEKFFNIESSTHEIVKSHLRENALMKNVDYYVECKAMGKTYTVAKYYNYGIINVLSVEDYQDLHDQQWLSSMLIDQYLNLYYKVNCLTKTNQGS</sequence>
<dbReference type="SUPFAM" id="SSF57903">
    <property type="entry name" value="FYVE/PHD zinc finger"/>
    <property type="match status" value="1"/>
</dbReference>
<protein>
    <recommendedName>
        <fullName evidence="3">C2H2-type domain-containing protein</fullName>
    </recommendedName>
</protein>
<gene>
    <name evidence="1" type="primary">GLEAN_14845</name>
    <name evidence="1" type="ORF">TcasGA2_TC014845</name>
</gene>
<organism evidence="1 2">
    <name type="scientific">Tribolium castaneum</name>
    <name type="common">Red flour beetle</name>
    <dbReference type="NCBI Taxonomy" id="7070"/>
    <lineage>
        <taxon>Eukaryota</taxon>
        <taxon>Metazoa</taxon>
        <taxon>Ecdysozoa</taxon>
        <taxon>Arthropoda</taxon>
        <taxon>Hexapoda</taxon>
        <taxon>Insecta</taxon>
        <taxon>Pterygota</taxon>
        <taxon>Neoptera</taxon>
        <taxon>Endopterygota</taxon>
        <taxon>Coleoptera</taxon>
        <taxon>Polyphaga</taxon>
        <taxon>Cucujiformia</taxon>
        <taxon>Tenebrionidae</taxon>
        <taxon>Tenebrionidae incertae sedis</taxon>
        <taxon>Tribolium</taxon>
    </lineage>
</organism>
<reference evidence="1 2" key="1">
    <citation type="journal article" date="2008" name="Nature">
        <title>The genome of the model beetle and pest Tribolium castaneum.</title>
        <authorList>
            <consortium name="Tribolium Genome Sequencing Consortium"/>
            <person name="Richards S."/>
            <person name="Gibbs R.A."/>
            <person name="Weinstock G.M."/>
            <person name="Brown S.J."/>
            <person name="Denell R."/>
            <person name="Beeman R.W."/>
            <person name="Gibbs R."/>
            <person name="Beeman R.W."/>
            <person name="Brown S.J."/>
            <person name="Bucher G."/>
            <person name="Friedrich M."/>
            <person name="Grimmelikhuijzen C.J."/>
            <person name="Klingler M."/>
            <person name="Lorenzen M."/>
            <person name="Richards S."/>
            <person name="Roth S."/>
            <person name="Schroder R."/>
            <person name="Tautz D."/>
            <person name="Zdobnov E.M."/>
            <person name="Muzny D."/>
            <person name="Gibbs R.A."/>
            <person name="Weinstock G.M."/>
            <person name="Attaway T."/>
            <person name="Bell S."/>
            <person name="Buhay C.J."/>
            <person name="Chandrabose M.N."/>
            <person name="Chavez D."/>
            <person name="Clerk-Blankenburg K.P."/>
            <person name="Cree A."/>
            <person name="Dao M."/>
            <person name="Davis C."/>
            <person name="Chacko J."/>
            <person name="Dinh H."/>
            <person name="Dugan-Rocha S."/>
            <person name="Fowler G."/>
            <person name="Garner T.T."/>
            <person name="Garnes J."/>
            <person name="Gnirke A."/>
            <person name="Hawes A."/>
            <person name="Hernandez J."/>
            <person name="Hines S."/>
            <person name="Holder M."/>
            <person name="Hume J."/>
            <person name="Jhangiani S.N."/>
            <person name="Joshi V."/>
            <person name="Khan Z.M."/>
            <person name="Jackson L."/>
            <person name="Kovar C."/>
            <person name="Kowis A."/>
            <person name="Lee S."/>
            <person name="Lewis L.R."/>
            <person name="Margolis J."/>
            <person name="Morgan M."/>
            <person name="Nazareth L.V."/>
            <person name="Nguyen N."/>
            <person name="Okwuonu G."/>
            <person name="Parker D."/>
            <person name="Richards S."/>
            <person name="Ruiz S.J."/>
            <person name="Santibanez J."/>
            <person name="Savard J."/>
            <person name="Scherer S.E."/>
            <person name="Schneider B."/>
            <person name="Sodergren E."/>
            <person name="Tautz D."/>
            <person name="Vattahil S."/>
            <person name="Villasana D."/>
            <person name="White C.S."/>
            <person name="Wright R."/>
            <person name="Park Y."/>
            <person name="Beeman R.W."/>
            <person name="Lord J."/>
            <person name="Oppert B."/>
            <person name="Lorenzen M."/>
            <person name="Brown S."/>
            <person name="Wang L."/>
            <person name="Savard J."/>
            <person name="Tautz D."/>
            <person name="Richards S."/>
            <person name="Weinstock G."/>
            <person name="Gibbs R.A."/>
            <person name="Liu Y."/>
            <person name="Worley K."/>
            <person name="Weinstock G."/>
            <person name="Elsik C.G."/>
            <person name="Reese J.T."/>
            <person name="Elhaik E."/>
            <person name="Landan G."/>
            <person name="Graur D."/>
            <person name="Arensburger P."/>
            <person name="Atkinson P."/>
            <person name="Beeman R.W."/>
            <person name="Beidler J."/>
            <person name="Brown S.J."/>
            <person name="Demuth J.P."/>
            <person name="Drury D.W."/>
            <person name="Du Y.Z."/>
            <person name="Fujiwara H."/>
            <person name="Lorenzen M."/>
            <person name="Maselli V."/>
            <person name="Osanai M."/>
            <person name="Park Y."/>
            <person name="Robertson H.M."/>
            <person name="Tu Z."/>
            <person name="Wang J.J."/>
            <person name="Wang S."/>
            <person name="Richards S."/>
            <person name="Song H."/>
            <person name="Zhang L."/>
            <person name="Sodergren E."/>
            <person name="Werner D."/>
            <person name="Stanke M."/>
            <person name="Morgenstern B."/>
            <person name="Solovyev V."/>
            <person name="Kosarev P."/>
            <person name="Brown G."/>
            <person name="Chen H.C."/>
            <person name="Ermolaeva O."/>
            <person name="Hlavina W."/>
            <person name="Kapustin Y."/>
            <person name="Kiryutin B."/>
            <person name="Kitts P."/>
            <person name="Maglott D."/>
            <person name="Pruitt K."/>
            <person name="Sapojnikov V."/>
            <person name="Souvorov A."/>
            <person name="Mackey A.J."/>
            <person name="Waterhouse R.M."/>
            <person name="Wyder S."/>
            <person name="Zdobnov E.M."/>
            <person name="Zdobnov E.M."/>
            <person name="Wyder S."/>
            <person name="Kriventseva E.V."/>
            <person name="Kadowaki T."/>
            <person name="Bork P."/>
            <person name="Aranda M."/>
            <person name="Bao R."/>
            <person name="Beermann A."/>
            <person name="Berns N."/>
            <person name="Bolognesi R."/>
            <person name="Bonneton F."/>
            <person name="Bopp D."/>
            <person name="Brown S.J."/>
            <person name="Bucher G."/>
            <person name="Butts T."/>
            <person name="Chaumot A."/>
            <person name="Denell R.E."/>
            <person name="Ferrier D.E."/>
            <person name="Friedrich M."/>
            <person name="Gordon C.M."/>
            <person name="Jindra M."/>
            <person name="Klingler M."/>
            <person name="Lan Q."/>
            <person name="Lattorff H.M."/>
            <person name="Laudet V."/>
            <person name="von Levetsow C."/>
            <person name="Liu Z."/>
            <person name="Lutz R."/>
            <person name="Lynch J.A."/>
            <person name="da Fonseca R.N."/>
            <person name="Posnien N."/>
            <person name="Reuter R."/>
            <person name="Roth S."/>
            <person name="Savard J."/>
            <person name="Schinko J.B."/>
            <person name="Schmitt C."/>
            <person name="Schoppmeier M."/>
            <person name="Schroder R."/>
            <person name="Shippy T.D."/>
            <person name="Simonnet F."/>
            <person name="Marques-Souza H."/>
            <person name="Tautz D."/>
            <person name="Tomoyasu Y."/>
            <person name="Trauner J."/>
            <person name="Van der Zee M."/>
            <person name="Vervoort M."/>
            <person name="Wittkopp N."/>
            <person name="Wimmer E.A."/>
            <person name="Yang X."/>
            <person name="Jones A.K."/>
            <person name="Sattelle D.B."/>
            <person name="Ebert P.R."/>
            <person name="Nelson D."/>
            <person name="Scott J.G."/>
            <person name="Beeman R.W."/>
            <person name="Muthukrishnan S."/>
            <person name="Kramer K.J."/>
            <person name="Arakane Y."/>
            <person name="Beeman R.W."/>
            <person name="Zhu Q."/>
            <person name="Hogenkamp D."/>
            <person name="Dixit R."/>
            <person name="Oppert B."/>
            <person name="Jiang H."/>
            <person name="Zou Z."/>
            <person name="Marshall J."/>
            <person name="Elpidina E."/>
            <person name="Vinokurov K."/>
            <person name="Oppert C."/>
            <person name="Zou Z."/>
            <person name="Evans J."/>
            <person name="Lu Z."/>
            <person name="Zhao P."/>
            <person name="Sumathipala N."/>
            <person name="Altincicek B."/>
            <person name="Vilcinskas A."/>
            <person name="Williams M."/>
            <person name="Hultmark D."/>
            <person name="Hetru C."/>
            <person name="Jiang H."/>
            <person name="Grimmelikhuijzen C.J."/>
            <person name="Hauser F."/>
            <person name="Cazzamali G."/>
            <person name="Williamson M."/>
            <person name="Park Y."/>
            <person name="Li B."/>
            <person name="Tanaka Y."/>
            <person name="Predel R."/>
            <person name="Neupert S."/>
            <person name="Schachtner J."/>
            <person name="Verleyen P."/>
            <person name="Raible F."/>
            <person name="Bork P."/>
            <person name="Friedrich M."/>
            <person name="Walden K.K."/>
            <person name="Robertson H.M."/>
            <person name="Angeli S."/>
            <person name="Foret S."/>
            <person name="Bucher G."/>
            <person name="Schuetz S."/>
            <person name="Maleszka R."/>
            <person name="Wimmer E.A."/>
            <person name="Beeman R.W."/>
            <person name="Lorenzen M."/>
            <person name="Tomoyasu Y."/>
            <person name="Miller S.C."/>
            <person name="Grossmann D."/>
            <person name="Bucher G."/>
        </authorList>
    </citation>
    <scope>NUCLEOTIDE SEQUENCE [LARGE SCALE GENOMIC DNA]</scope>
    <source>
        <strain evidence="1 2">Georgia GA2</strain>
    </source>
</reference>
<dbReference type="CDD" id="cd15517">
    <property type="entry name" value="PHD_TCF19_like"/>
    <property type="match status" value="1"/>
</dbReference>
<dbReference type="InterPro" id="IPR011011">
    <property type="entry name" value="Znf_FYVE_PHD"/>
</dbReference>
<dbReference type="InParanoid" id="D2A4E0"/>
<evidence type="ECO:0000313" key="1">
    <source>
        <dbReference type="EMBL" id="EFA04796.1"/>
    </source>
</evidence>
<accession>D2A4E0</accession>
<evidence type="ECO:0000313" key="2">
    <source>
        <dbReference type="Proteomes" id="UP000007266"/>
    </source>
</evidence>
<dbReference type="EMBL" id="KQ971348">
    <property type="protein sequence ID" value="EFA04796.1"/>
    <property type="molecule type" value="Genomic_DNA"/>
</dbReference>
<dbReference type="Proteomes" id="UP000007266">
    <property type="component" value="Linkage group 6"/>
</dbReference>
<dbReference type="PhylomeDB" id="D2A4E0"/>
<proteinExistence type="predicted"/>
<dbReference type="HOGENOM" id="CLU_525136_0_0_1"/>
<dbReference type="AlphaFoldDB" id="D2A4E0"/>
<evidence type="ECO:0008006" key="3">
    <source>
        <dbReference type="Google" id="ProtNLM"/>
    </source>
</evidence>
<dbReference type="Gene3D" id="3.30.40.10">
    <property type="entry name" value="Zinc/RING finger domain, C3HC4 (zinc finger)"/>
    <property type="match status" value="1"/>
</dbReference>